<dbReference type="SUPFAM" id="SSF57716">
    <property type="entry name" value="Glucocorticoid receptor-like (DNA-binding domain)"/>
    <property type="match status" value="2"/>
</dbReference>
<gene>
    <name evidence="4" type="ORF">KSB_09130</name>
</gene>
<dbReference type="PROSITE" id="PS50023">
    <property type="entry name" value="LIM_DOMAIN_2"/>
    <property type="match status" value="1"/>
</dbReference>
<feature type="domain" description="LIM zinc-binding" evidence="3">
    <location>
        <begin position="4"/>
        <end position="63"/>
    </location>
</feature>
<evidence type="ECO:0000259" key="3">
    <source>
        <dbReference type="PROSITE" id="PS50023"/>
    </source>
</evidence>
<dbReference type="SMART" id="SM00132">
    <property type="entry name" value="LIM"/>
    <property type="match status" value="1"/>
</dbReference>
<dbReference type="EMBL" id="BNJG01000001">
    <property type="protein sequence ID" value="GHO52438.1"/>
    <property type="molecule type" value="Genomic_DNA"/>
</dbReference>
<evidence type="ECO:0000313" key="5">
    <source>
        <dbReference type="Proteomes" id="UP000654345"/>
    </source>
</evidence>
<reference evidence="4 5" key="1">
    <citation type="journal article" date="2021" name="Int. J. Syst. Evol. Microbiol.">
        <title>Reticulibacter mediterranei gen. nov., sp. nov., within the new family Reticulibacteraceae fam. nov., and Ktedonospora formicarum gen. nov., sp. nov., Ktedonobacter robiniae sp. nov., Dictyobacter formicarum sp. nov. and Dictyobacter arantiisoli sp. nov., belonging to the class Ktedonobacteria.</title>
        <authorList>
            <person name="Yabe S."/>
            <person name="Zheng Y."/>
            <person name="Wang C.M."/>
            <person name="Sakai Y."/>
            <person name="Abe K."/>
            <person name="Yokota A."/>
            <person name="Donadio S."/>
            <person name="Cavaletti L."/>
            <person name="Monciardini P."/>
        </authorList>
    </citation>
    <scope>NUCLEOTIDE SEQUENCE [LARGE SCALE GENOMIC DNA]</scope>
    <source>
        <strain evidence="4 5">SOSP1-30</strain>
    </source>
</reference>
<dbReference type="InterPro" id="IPR022087">
    <property type="entry name" value="DA1-like_dom"/>
</dbReference>
<dbReference type="Proteomes" id="UP000654345">
    <property type="component" value="Unassembled WGS sequence"/>
</dbReference>
<keyword evidence="1" id="KW-0479">Metal-binding</keyword>
<keyword evidence="2" id="KW-0862">Zinc</keyword>
<dbReference type="Pfam" id="PF00412">
    <property type="entry name" value="LIM"/>
    <property type="match status" value="1"/>
</dbReference>
<accession>A0ABQ3UIB2</accession>
<name>A0ABQ3UIB2_9CHLR</name>
<organism evidence="4 5">
    <name type="scientific">Ktedonobacter robiniae</name>
    <dbReference type="NCBI Taxonomy" id="2778365"/>
    <lineage>
        <taxon>Bacteria</taxon>
        <taxon>Bacillati</taxon>
        <taxon>Chloroflexota</taxon>
        <taxon>Ktedonobacteria</taxon>
        <taxon>Ktedonobacterales</taxon>
        <taxon>Ktedonobacteraceae</taxon>
        <taxon>Ktedonobacter</taxon>
    </lineage>
</organism>
<evidence type="ECO:0000313" key="4">
    <source>
        <dbReference type="EMBL" id="GHO52438.1"/>
    </source>
</evidence>
<dbReference type="InterPro" id="IPR045218">
    <property type="entry name" value="DA1-like"/>
</dbReference>
<keyword evidence="5" id="KW-1185">Reference proteome</keyword>
<dbReference type="Pfam" id="PF12315">
    <property type="entry name" value="DA1-like"/>
    <property type="match status" value="1"/>
</dbReference>
<dbReference type="PANTHER" id="PTHR24209">
    <property type="entry name" value="PROTEIN DA1-RELATED 2"/>
    <property type="match status" value="1"/>
</dbReference>
<sequence length="301" mass="34401">MGQPICKACGQPIAGRFLTALDATWHPEHFLCAACKRPITDARFTPHQGRPYHQDCYAREIAQHCVYCGKPLLGIYRMDYWGNAFCQEHENAYPACDFCGRLIPPQDQERGAEVVRCRVCRTSAIETVEEARPLFKQLIQWVGAQGLRYHQLPLSLELCTKAKLRHYLHENGPTHSLGATMSVSYAQEGQALRSEVSGVAVLQGLPALVFESVVVHELGHVWLVVQGAPRAEAWREEGLCEVLSYRYLRSRDTAESRFRAENMERNPDPIYGEGFRRMQSLIERKGFARFIEELEHSKRWQ</sequence>
<protein>
    <recommendedName>
        <fullName evidence="3">LIM zinc-binding domain-containing protein</fullName>
    </recommendedName>
</protein>
<evidence type="ECO:0000256" key="1">
    <source>
        <dbReference type="ARBA" id="ARBA00022723"/>
    </source>
</evidence>
<dbReference type="CDD" id="cd09396">
    <property type="entry name" value="LIM_DA1"/>
    <property type="match status" value="1"/>
</dbReference>
<proteinExistence type="predicted"/>
<dbReference type="Gene3D" id="2.10.110.10">
    <property type="entry name" value="Cysteine Rich Protein"/>
    <property type="match status" value="1"/>
</dbReference>
<comment type="caution">
    <text evidence="4">The sequence shown here is derived from an EMBL/GenBank/DDBJ whole genome shotgun (WGS) entry which is preliminary data.</text>
</comment>
<dbReference type="PANTHER" id="PTHR24209:SF7">
    <property type="entry name" value="PROTEIN DA1-RELATED 2"/>
    <property type="match status" value="1"/>
</dbReference>
<dbReference type="RefSeq" id="WP_201369347.1">
    <property type="nucleotide sequence ID" value="NZ_BNJG01000001.1"/>
</dbReference>
<evidence type="ECO:0000256" key="2">
    <source>
        <dbReference type="ARBA" id="ARBA00022833"/>
    </source>
</evidence>
<dbReference type="PROSITE" id="PS00478">
    <property type="entry name" value="LIM_DOMAIN_1"/>
    <property type="match status" value="1"/>
</dbReference>
<dbReference type="InterPro" id="IPR001781">
    <property type="entry name" value="Znf_LIM"/>
</dbReference>